<evidence type="ECO:0000313" key="1">
    <source>
        <dbReference type="EMBL" id="KAJ3653714.1"/>
    </source>
</evidence>
<reference evidence="1" key="1">
    <citation type="journal article" date="2023" name="G3 (Bethesda)">
        <title>Whole genome assemblies of Zophobas morio and Tenebrio molitor.</title>
        <authorList>
            <person name="Kaur S."/>
            <person name="Stinson S.A."/>
            <person name="diCenzo G.C."/>
        </authorList>
    </citation>
    <scope>NUCLEOTIDE SEQUENCE</scope>
    <source>
        <strain evidence="1">QUZm001</strain>
    </source>
</reference>
<accession>A0AA38IH30</accession>
<dbReference type="AlphaFoldDB" id="A0AA38IH30"/>
<dbReference type="EMBL" id="JALNTZ010000004">
    <property type="protein sequence ID" value="KAJ3653714.1"/>
    <property type="molecule type" value="Genomic_DNA"/>
</dbReference>
<evidence type="ECO:0000313" key="2">
    <source>
        <dbReference type="Proteomes" id="UP001168821"/>
    </source>
</evidence>
<organism evidence="1 2">
    <name type="scientific">Zophobas morio</name>
    <dbReference type="NCBI Taxonomy" id="2755281"/>
    <lineage>
        <taxon>Eukaryota</taxon>
        <taxon>Metazoa</taxon>
        <taxon>Ecdysozoa</taxon>
        <taxon>Arthropoda</taxon>
        <taxon>Hexapoda</taxon>
        <taxon>Insecta</taxon>
        <taxon>Pterygota</taxon>
        <taxon>Neoptera</taxon>
        <taxon>Endopterygota</taxon>
        <taxon>Coleoptera</taxon>
        <taxon>Polyphaga</taxon>
        <taxon>Cucujiformia</taxon>
        <taxon>Tenebrionidae</taxon>
        <taxon>Zophobas</taxon>
    </lineage>
</organism>
<sequence length="112" mass="12742">MEVIPGHVALPLPSELIRPSAVCGHKLLQVTAAAAFCNLPTAIPGLYQFGWRPNDPRRRKLKWFPEQIPKDVRHFCVRKVSAATPSGAREGRRRRWRKNNRDVAILTKELPI</sequence>
<comment type="caution">
    <text evidence="1">The sequence shown here is derived from an EMBL/GenBank/DDBJ whole genome shotgun (WGS) entry which is preliminary data.</text>
</comment>
<proteinExistence type="predicted"/>
<name>A0AA38IH30_9CUCU</name>
<protein>
    <submittedName>
        <fullName evidence="1">Uncharacterized protein</fullName>
    </submittedName>
</protein>
<dbReference type="Proteomes" id="UP001168821">
    <property type="component" value="Unassembled WGS sequence"/>
</dbReference>
<gene>
    <name evidence="1" type="ORF">Zmor_012951</name>
</gene>
<keyword evidence="2" id="KW-1185">Reference proteome</keyword>